<organism evidence="2 3">
    <name type="scientific">Coniochaeta hoffmannii</name>
    <dbReference type="NCBI Taxonomy" id="91930"/>
    <lineage>
        <taxon>Eukaryota</taxon>
        <taxon>Fungi</taxon>
        <taxon>Dikarya</taxon>
        <taxon>Ascomycota</taxon>
        <taxon>Pezizomycotina</taxon>
        <taxon>Sordariomycetes</taxon>
        <taxon>Sordariomycetidae</taxon>
        <taxon>Coniochaetales</taxon>
        <taxon>Coniochaetaceae</taxon>
        <taxon>Coniochaeta</taxon>
    </lineage>
</organism>
<dbReference type="AlphaFoldDB" id="A0AA38S1D7"/>
<feature type="region of interest" description="Disordered" evidence="1">
    <location>
        <begin position="1"/>
        <end position="45"/>
    </location>
</feature>
<dbReference type="PANTHER" id="PTHR35392:SF3">
    <property type="entry name" value="ZN(2)-C6 FUNGAL-TYPE DOMAIN-CONTAINING PROTEIN"/>
    <property type="match status" value="1"/>
</dbReference>
<evidence type="ECO:0000313" key="3">
    <source>
        <dbReference type="Proteomes" id="UP001174691"/>
    </source>
</evidence>
<dbReference type="PANTHER" id="PTHR35392">
    <property type="entry name" value="ZN(II)2CYS6 TRANSCRIPTION FACTOR (EUROFUNG)-RELATED-RELATED"/>
    <property type="match status" value="1"/>
</dbReference>
<comment type="caution">
    <text evidence="2">The sequence shown here is derived from an EMBL/GenBank/DDBJ whole genome shotgun (WGS) entry which is preliminary data.</text>
</comment>
<evidence type="ECO:0000256" key="1">
    <source>
        <dbReference type="SAM" id="MobiDB-lite"/>
    </source>
</evidence>
<name>A0AA38S1D7_9PEZI</name>
<dbReference type="InterPro" id="IPR052973">
    <property type="entry name" value="Fungal_sec-metab_reg_TF"/>
</dbReference>
<dbReference type="EMBL" id="JANBVN010000009">
    <property type="protein sequence ID" value="KAJ9164817.1"/>
    <property type="molecule type" value="Genomic_DNA"/>
</dbReference>
<keyword evidence="3" id="KW-1185">Reference proteome</keyword>
<dbReference type="Proteomes" id="UP001174691">
    <property type="component" value="Unassembled WGS sequence"/>
</dbReference>
<reference evidence="2" key="1">
    <citation type="submission" date="2022-07" db="EMBL/GenBank/DDBJ databases">
        <title>Fungi with potential for degradation of polypropylene.</title>
        <authorList>
            <person name="Gostincar C."/>
        </authorList>
    </citation>
    <scope>NUCLEOTIDE SEQUENCE</scope>
    <source>
        <strain evidence="2">EXF-13287</strain>
    </source>
</reference>
<accession>A0AA38S1D7</accession>
<protein>
    <submittedName>
        <fullName evidence="2">Clavaminate synthase-like protein</fullName>
    </submittedName>
</protein>
<sequence>MVGYGDFSGSDPNNSSGTDGFVQLAAPSQGSDAESESTARDDDMDMEIQRNRCIPDPNNPRGPCQSCQNKKARLSRLPCLRYKLSDSILFRTGLNYMEFYKAHPMFGPKYGDFHMEKQWIPGSGKFLCLSQDRGTFLRIELKQFVPPHDPTALDLKGRPMYAVNWAIPDPDAATEALNEFIDASLGCYLDAVLDGMDTLVMDVFHAAIRSSVFPHPNLLLRKTLRLWVVCRFIESRWRCWTDQEDEDITRDFPGDPFYDWKSPPPYVDYQFASIIIHRVLLPLREEILRELEIMVEKHKPEDWYVTFLASFILLQNYELQMQFQRDFAKRRQASVRYLDMPLVRATNSGAKTILAHFHYCCKGNQPFGERFDWSAAKMRKMARLDAEQSRFMASYRDRVIAKAEAFSQINHSHEYDTMYWYTSQLFDPDWKPRDTLEHAPAVEWSN</sequence>
<proteinExistence type="predicted"/>
<gene>
    <name evidence="2" type="ORF">NKR19_g1076</name>
</gene>
<evidence type="ECO:0000313" key="2">
    <source>
        <dbReference type="EMBL" id="KAJ9164817.1"/>
    </source>
</evidence>